<dbReference type="AlphaFoldDB" id="A0A379QCT8"/>
<name>A0A379QCT8_SALER</name>
<evidence type="ECO:0000313" key="2">
    <source>
        <dbReference type="Proteomes" id="UP000254597"/>
    </source>
</evidence>
<dbReference type="EMBL" id="UGWP01000003">
    <property type="protein sequence ID" value="SUF55056.1"/>
    <property type="molecule type" value="Genomic_DNA"/>
</dbReference>
<evidence type="ECO:0000313" key="1">
    <source>
        <dbReference type="EMBL" id="SUF55056.1"/>
    </source>
</evidence>
<proteinExistence type="predicted"/>
<accession>A0A379QCT8</accession>
<sequence>MKKNFSLLSVGIILLTLSACHQKPVKSVVTPLQETAKQEVSSLVLLPLNEYAHVGWTEIELAGRKWYVDAETVLTRNELASLSFVRNDKGEVMLHIFPDQQGQNKINNALGNKDNFILMVLNDKAISLSKITSPQVLPFYVGDNNRTIKVAEEILQKKLASQ</sequence>
<evidence type="ECO:0008006" key="3">
    <source>
        <dbReference type="Google" id="ProtNLM"/>
    </source>
</evidence>
<dbReference type="Proteomes" id="UP000254597">
    <property type="component" value="Unassembled WGS sequence"/>
</dbReference>
<reference evidence="1 2" key="1">
    <citation type="submission" date="2018-06" db="EMBL/GenBank/DDBJ databases">
        <authorList>
            <consortium name="Pathogen Informatics"/>
            <person name="Doyle S."/>
        </authorList>
    </citation>
    <scope>NUCLEOTIDE SEQUENCE [LARGE SCALE GENOMIC DNA]</scope>
    <source>
        <strain evidence="1 2">NCTC10252</strain>
    </source>
</reference>
<organism evidence="1 2">
    <name type="scientific">Salmonella enterica</name>
    <name type="common">Salmonella choleraesuis</name>
    <dbReference type="NCBI Taxonomy" id="28901"/>
    <lineage>
        <taxon>Bacteria</taxon>
        <taxon>Pseudomonadati</taxon>
        <taxon>Pseudomonadota</taxon>
        <taxon>Gammaproteobacteria</taxon>
        <taxon>Enterobacterales</taxon>
        <taxon>Enterobacteriaceae</taxon>
        <taxon>Salmonella</taxon>
    </lineage>
</organism>
<gene>
    <name evidence="1" type="ORF">NCTC10252_00225</name>
</gene>
<protein>
    <recommendedName>
        <fullName evidence="3">Lipoprotein</fullName>
    </recommendedName>
</protein>
<dbReference type="PROSITE" id="PS51257">
    <property type="entry name" value="PROKAR_LIPOPROTEIN"/>
    <property type="match status" value="1"/>
</dbReference>